<evidence type="ECO:0008006" key="3">
    <source>
        <dbReference type="Google" id="ProtNLM"/>
    </source>
</evidence>
<dbReference type="AlphaFoldDB" id="A0A1H9G3Z8"/>
<organism evidence="1 2">
    <name type="scientific">Treponema bryantii</name>
    <dbReference type="NCBI Taxonomy" id="163"/>
    <lineage>
        <taxon>Bacteria</taxon>
        <taxon>Pseudomonadati</taxon>
        <taxon>Spirochaetota</taxon>
        <taxon>Spirochaetia</taxon>
        <taxon>Spirochaetales</taxon>
        <taxon>Treponemataceae</taxon>
        <taxon>Treponema</taxon>
    </lineage>
</organism>
<dbReference type="InterPro" id="IPR009363">
    <property type="entry name" value="Phage_Mu_Gp16"/>
</dbReference>
<name>A0A1H9G3Z8_9SPIR</name>
<dbReference type="Proteomes" id="UP000182360">
    <property type="component" value="Unassembled WGS sequence"/>
</dbReference>
<keyword evidence="2" id="KW-1185">Reference proteome</keyword>
<accession>A0A1H9G3Z8</accession>
<dbReference type="EMBL" id="FOFU01000004">
    <property type="protein sequence ID" value="SEQ44896.1"/>
    <property type="molecule type" value="Genomic_DNA"/>
</dbReference>
<evidence type="ECO:0000313" key="1">
    <source>
        <dbReference type="EMBL" id="SEQ44896.1"/>
    </source>
</evidence>
<evidence type="ECO:0000313" key="2">
    <source>
        <dbReference type="Proteomes" id="UP000182360"/>
    </source>
</evidence>
<sequence length="138" mass="15894">MDKRSNRSRLISLIHAQKNSAGLDEETYRLIVSGATGKHSCSECSMKELKEIFSDLNSVLSKQGKECYSFYPRWENPSMCDAVTARAKKLLGKDWKKRLDLFAKSRFKKDSYTKCDNNELKSVMAFLSKIDRKERVAK</sequence>
<gene>
    <name evidence="1" type="ORF">SAMN04487977_104276</name>
</gene>
<protein>
    <recommendedName>
        <fullName evidence="3">Mu-like prophage protein gp16</fullName>
    </recommendedName>
</protein>
<dbReference type="OrthoDB" id="371367at2"/>
<dbReference type="RefSeq" id="WP_074643375.1">
    <property type="nucleotide sequence ID" value="NZ_FOFU01000004.1"/>
</dbReference>
<proteinExistence type="predicted"/>
<dbReference type="Pfam" id="PF06252">
    <property type="entry name" value="GemA"/>
    <property type="match status" value="1"/>
</dbReference>
<reference evidence="1 2" key="1">
    <citation type="submission" date="2016-10" db="EMBL/GenBank/DDBJ databases">
        <authorList>
            <person name="de Groot N.N."/>
        </authorList>
    </citation>
    <scope>NUCLEOTIDE SEQUENCE [LARGE SCALE GENOMIC DNA]</scope>
    <source>
        <strain evidence="1 2">B25</strain>
    </source>
</reference>